<dbReference type="SUPFAM" id="SSF56954">
    <property type="entry name" value="Outer membrane efflux proteins (OEP)"/>
    <property type="match status" value="1"/>
</dbReference>
<dbReference type="GO" id="GO:0015562">
    <property type="term" value="F:efflux transmembrane transporter activity"/>
    <property type="evidence" value="ECO:0007669"/>
    <property type="project" value="InterPro"/>
</dbReference>
<evidence type="ECO:0000256" key="5">
    <source>
        <dbReference type="ARBA" id="ARBA00022692"/>
    </source>
</evidence>
<feature type="coiled-coil region" evidence="8">
    <location>
        <begin position="317"/>
        <end position="376"/>
    </location>
</feature>
<keyword evidence="7" id="KW-0998">Cell outer membrane</keyword>
<gene>
    <name evidence="9" type="ORF">ENI34_09275</name>
</gene>
<organism evidence="9 10">
    <name type="scientific">candidate division WOR-3 bacterium</name>
    <dbReference type="NCBI Taxonomy" id="2052148"/>
    <lineage>
        <taxon>Bacteria</taxon>
        <taxon>Bacteria division WOR-3</taxon>
    </lineage>
</organism>
<evidence type="ECO:0000313" key="10">
    <source>
        <dbReference type="Proteomes" id="UP000885826"/>
    </source>
</evidence>
<proteinExistence type="inferred from homology"/>
<dbReference type="Proteomes" id="UP000885826">
    <property type="component" value="Unassembled WGS sequence"/>
</dbReference>
<evidence type="ECO:0000256" key="7">
    <source>
        <dbReference type="ARBA" id="ARBA00023237"/>
    </source>
</evidence>
<dbReference type="GO" id="GO:0015288">
    <property type="term" value="F:porin activity"/>
    <property type="evidence" value="ECO:0007669"/>
    <property type="project" value="TreeGrafter"/>
</dbReference>
<keyword evidence="5" id="KW-0812">Transmembrane</keyword>
<dbReference type="GO" id="GO:1990281">
    <property type="term" value="C:efflux pump complex"/>
    <property type="evidence" value="ECO:0007669"/>
    <property type="project" value="TreeGrafter"/>
</dbReference>
<keyword evidence="8" id="KW-0175">Coiled coil</keyword>
<keyword evidence="4" id="KW-1134">Transmembrane beta strand</keyword>
<dbReference type="Pfam" id="PF02321">
    <property type="entry name" value="OEP"/>
    <property type="match status" value="2"/>
</dbReference>
<comment type="caution">
    <text evidence="9">The sequence shown here is derived from an EMBL/GenBank/DDBJ whole genome shotgun (WGS) entry which is preliminary data.</text>
</comment>
<evidence type="ECO:0000256" key="3">
    <source>
        <dbReference type="ARBA" id="ARBA00022448"/>
    </source>
</evidence>
<evidence type="ECO:0000256" key="8">
    <source>
        <dbReference type="SAM" id="Coils"/>
    </source>
</evidence>
<evidence type="ECO:0000256" key="4">
    <source>
        <dbReference type="ARBA" id="ARBA00022452"/>
    </source>
</evidence>
<comment type="similarity">
    <text evidence="2">Belongs to the outer membrane factor (OMF) (TC 1.B.17) family.</text>
</comment>
<dbReference type="PANTHER" id="PTHR30026">
    <property type="entry name" value="OUTER MEMBRANE PROTEIN TOLC"/>
    <property type="match status" value="1"/>
</dbReference>
<evidence type="ECO:0000256" key="2">
    <source>
        <dbReference type="ARBA" id="ARBA00007613"/>
    </source>
</evidence>
<accession>A0A9C9ENA6</accession>
<keyword evidence="3" id="KW-0813">Transport</keyword>
<dbReference type="InterPro" id="IPR003423">
    <property type="entry name" value="OMP_efflux"/>
</dbReference>
<evidence type="ECO:0000313" key="9">
    <source>
        <dbReference type="EMBL" id="HEC79308.1"/>
    </source>
</evidence>
<sequence>MSVILILLISISGGDTLHFTLVQAVDYALENNPEIEQLELEYARAQTGVNKAISAFYPSISATGGYAYLTDVPVFQLDSMPIPMGQNENYSLQVSLQQVLFAWGKIYNAYKISDLGKEIAELKLVRKKQELRCAVSDAFYGLLVLEDMVQVSQKSLAQLKRHARAVEERYKAGLVSQFDLLRARVQVSNLKPRVIKAEHGLNLAREGFKMLLGMDLAADFTISGELKMVDEDFVLEELVDEALLNRIELKNLMKVKEIARLNEAIMRRSNLPVVVAGATYERKKPFSFTSGEWGSNVIFNIGFQVPIFTGFKNFYQQRDAALQLREAELALENLKKAIRLEVKKAYLNFVAAKEALLTAEKNVSQAEKAFEIIEKRYKNGLATNLEYMDAQLAAMQARTNYLSALKDYYSSKAEIQKAIGKEE</sequence>
<dbReference type="Gene3D" id="1.20.1600.10">
    <property type="entry name" value="Outer membrane efflux proteins (OEP)"/>
    <property type="match status" value="1"/>
</dbReference>
<protein>
    <submittedName>
        <fullName evidence="9">TolC family protein</fullName>
    </submittedName>
</protein>
<name>A0A9C9ENA6_UNCW3</name>
<evidence type="ECO:0000256" key="1">
    <source>
        <dbReference type="ARBA" id="ARBA00004442"/>
    </source>
</evidence>
<dbReference type="AlphaFoldDB" id="A0A9C9ENA6"/>
<dbReference type="InterPro" id="IPR051906">
    <property type="entry name" value="TolC-like"/>
</dbReference>
<dbReference type="PANTHER" id="PTHR30026:SF20">
    <property type="entry name" value="OUTER MEMBRANE PROTEIN TOLC"/>
    <property type="match status" value="1"/>
</dbReference>
<keyword evidence="6" id="KW-0472">Membrane</keyword>
<reference evidence="9" key="1">
    <citation type="journal article" date="2020" name="mSystems">
        <title>Genome- and Community-Level Interaction Insights into Carbon Utilization and Element Cycling Functions of Hydrothermarchaeota in Hydrothermal Sediment.</title>
        <authorList>
            <person name="Zhou Z."/>
            <person name="Liu Y."/>
            <person name="Xu W."/>
            <person name="Pan J."/>
            <person name="Luo Z.H."/>
            <person name="Li M."/>
        </authorList>
    </citation>
    <scope>NUCLEOTIDE SEQUENCE</scope>
    <source>
        <strain evidence="9">HyVt-388</strain>
    </source>
</reference>
<comment type="subcellular location">
    <subcellularLocation>
        <location evidence="1">Cell outer membrane</location>
    </subcellularLocation>
</comment>
<dbReference type="EMBL" id="DRIG01000095">
    <property type="protein sequence ID" value="HEC79308.1"/>
    <property type="molecule type" value="Genomic_DNA"/>
</dbReference>
<evidence type="ECO:0000256" key="6">
    <source>
        <dbReference type="ARBA" id="ARBA00023136"/>
    </source>
</evidence>
<dbReference type="GO" id="GO:0009279">
    <property type="term" value="C:cell outer membrane"/>
    <property type="evidence" value="ECO:0007669"/>
    <property type="project" value="UniProtKB-SubCell"/>
</dbReference>